<name>A0A2N8ZGK1_9VIBR</name>
<dbReference type="KEGG" id="vta:A3052"/>
<keyword evidence="2" id="KW-1185">Reference proteome</keyword>
<dbReference type="EMBL" id="LT960611">
    <property type="protein sequence ID" value="SON51018.1"/>
    <property type="molecule type" value="Genomic_DNA"/>
</dbReference>
<dbReference type="AlphaFoldDB" id="A0A2N8ZGK1"/>
<dbReference type="Proteomes" id="UP000235828">
    <property type="component" value="Chromosome A"/>
</dbReference>
<accession>A0A2N8ZGK1</accession>
<evidence type="ECO:0000313" key="2">
    <source>
        <dbReference type="Proteomes" id="UP000235828"/>
    </source>
</evidence>
<evidence type="ECO:0000313" key="1">
    <source>
        <dbReference type="EMBL" id="SON51018.1"/>
    </source>
</evidence>
<gene>
    <name evidence="1" type="ORF">VTAP4600_A3052</name>
</gene>
<organism evidence="1 2">
    <name type="scientific">Vibrio tapetis subsp. tapetis</name>
    <dbReference type="NCBI Taxonomy" id="1671868"/>
    <lineage>
        <taxon>Bacteria</taxon>
        <taxon>Pseudomonadati</taxon>
        <taxon>Pseudomonadota</taxon>
        <taxon>Gammaproteobacteria</taxon>
        <taxon>Vibrionales</taxon>
        <taxon>Vibrionaceae</taxon>
        <taxon>Vibrio</taxon>
    </lineage>
</organism>
<reference evidence="1 2" key="1">
    <citation type="submission" date="2017-10" db="EMBL/GenBank/DDBJ databases">
        <authorList>
            <person name="Banno H."/>
            <person name="Chua N.-H."/>
        </authorList>
    </citation>
    <scope>NUCLEOTIDE SEQUENCE [LARGE SCALE GENOMIC DNA]</scope>
    <source>
        <strain evidence="1">Vibrio tapetis CECT4600</strain>
    </source>
</reference>
<proteinExistence type="predicted"/>
<sequence length="65" mass="7623">MMGLFDSEMTNQGCDIWGNLCLENRKHRINKGLFFYDNSQTRSNKLMNKNHQLSSPVRLRIFSEG</sequence>
<protein>
    <submittedName>
        <fullName evidence="1">Uncharacterized protein</fullName>
    </submittedName>
</protein>